<feature type="transmembrane region" description="Helical" evidence="9">
    <location>
        <begin position="28"/>
        <end position="53"/>
    </location>
</feature>
<reference evidence="11 12" key="1">
    <citation type="submission" date="2016-10" db="EMBL/GenBank/DDBJ databases">
        <authorList>
            <person name="de Groot N.N."/>
        </authorList>
    </citation>
    <scope>NUCLEOTIDE SEQUENCE [LARGE SCALE GENOMIC DNA]</scope>
    <source>
        <strain evidence="11 12">DSM 44993</strain>
    </source>
</reference>
<dbReference type="InterPro" id="IPR001958">
    <property type="entry name" value="Tet-R_TetA/multi-R_MdtG-like"/>
</dbReference>
<evidence type="ECO:0000313" key="12">
    <source>
        <dbReference type="Proteomes" id="UP000198582"/>
    </source>
</evidence>
<dbReference type="GO" id="GO:0005886">
    <property type="term" value="C:plasma membrane"/>
    <property type="evidence" value="ECO:0007669"/>
    <property type="project" value="UniProtKB-SubCell"/>
</dbReference>
<feature type="domain" description="Major facilitator superfamily (MFS) profile" evidence="10">
    <location>
        <begin position="30"/>
        <end position="489"/>
    </location>
</feature>
<feature type="transmembrane region" description="Helical" evidence="9">
    <location>
        <begin position="356"/>
        <end position="378"/>
    </location>
</feature>
<keyword evidence="3" id="KW-0813">Transport</keyword>
<evidence type="ECO:0000256" key="7">
    <source>
        <dbReference type="ARBA" id="ARBA00023136"/>
    </source>
</evidence>
<dbReference type="SUPFAM" id="SSF103473">
    <property type="entry name" value="MFS general substrate transporter"/>
    <property type="match status" value="1"/>
</dbReference>
<dbReference type="STRING" id="394193.SAMN04489732_12195"/>
<feature type="transmembrane region" description="Helical" evidence="9">
    <location>
        <begin position="466"/>
        <end position="485"/>
    </location>
</feature>
<comment type="similarity">
    <text evidence="2">Belongs to the major facilitator superfamily. TCR/Tet family.</text>
</comment>
<keyword evidence="5 9" id="KW-0812">Transmembrane</keyword>
<evidence type="ECO:0000256" key="2">
    <source>
        <dbReference type="ARBA" id="ARBA00007520"/>
    </source>
</evidence>
<feature type="transmembrane region" description="Helical" evidence="9">
    <location>
        <begin position="121"/>
        <end position="143"/>
    </location>
</feature>
<evidence type="ECO:0000313" key="11">
    <source>
        <dbReference type="EMBL" id="SEP52624.1"/>
    </source>
</evidence>
<dbReference type="InterPro" id="IPR005829">
    <property type="entry name" value="Sugar_transporter_CS"/>
</dbReference>
<dbReference type="CDD" id="cd17321">
    <property type="entry name" value="MFS_MMR_MDR_like"/>
    <property type="match status" value="1"/>
</dbReference>
<dbReference type="EMBL" id="FOEF01000021">
    <property type="protein sequence ID" value="SEP52624.1"/>
    <property type="molecule type" value="Genomic_DNA"/>
</dbReference>
<gene>
    <name evidence="11" type="ORF">SAMN04489732_12195</name>
</gene>
<evidence type="ECO:0000256" key="4">
    <source>
        <dbReference type="ARBA" id="ARBA00022475"/>
    </source>
</evidence>
<dbReference type="PANTHER" id="PTHR42718">
    <property type="entry name" value="MAJOR FACILITATOR SUPERFAMILY MULTIDRUG TRANSPORTER MFSC"/>
    <property type="match status" value="1"/>
</dbReference>
<dbReference type="GO" id="GO:0022857">
    <property type="term" value="F:transmembrane transporter activity"/>
    <property type="evidence" value="ECO:0007669"/>
    <property type="project" value="InterPro"/>
</dbReference>
<feature type="transmembrane region" description="Helical" evidence="9">
    <location>
        <begin position="183"/>
        <end position="205"/>
    </location>
</feature>
<keyword evidence="12" id="KW-1185">Reference proteome</keyword>
<dbReference type="PROSITE" id="PS50850">
    <property type="entry name" value="MFS"/>
    <property type="match status" value="1"/>
</dbReference>
<feature type="transmembrane region" description="Helical" evidence="9">
    <location>
        <begin position="322"/>
        <end position="344"/>
    </location>
</feature>
<keyword evidence="6 9" id="KW-1133">Transmembrane helix</keyword>
<feature type="transmembrane region" description="Helical" evidence="9">
    <location>
        <begin position="427"/>
        <end position="446"/>
    </location>
</feature>
<evidence type="ECO:0000256" key="3">
    <source>
        <dbReference type="ARBA" id="ARBA00022448"/>
    </source>
</evidence>
<evidence type="ECO:0000259" key="10">
    <source>
        <dbReference type="PROSITE" id="PS50850"/>
    </source>
</evidence>
<keyword evidence="7 9" id="KW-0472">Membrane</keyword>
<proteinExistence type="inferred from homology"/>
<dbReference type="RefSeq" id="WP_091626172.1">
    <property type="nucleotide sequence ID" value="NZ_FOEF01000021.1"/>
</dbReference>
<feature type="transmembrane region" description="Helical" evidence="9">
    <location>
        <begin position="217"/>
        <end position="236"/>
    </location>
</feature>
<sequence>MTESTATLERPGEDAPSHADNPHHARRWLILVVIGLAQLMVVLDATVVNIALPSAQADLGFSDDARQWVVTAYALAFGSLLLLGGRLADLFGRKNALLVGLAGFAAVSAIGGFAGNIEMLLIARAAQGVFGALLAPAALSLLTTTFTDPKERGRAFGVFGAIGGGGAAIGLLLGGVLTEYLDWRWCMFVNIVFAVVTFIGGAILLRRQKSDGPRPKLDLPGTVTASAGLFALVYGFSNAEHDSWGSVSVWGFLLAGLVLLAVFVGLQQRVRHPLLPLRVLLDRDRGGSYIAMFLLAIGMFSIFLFLTFYVQLNLKFTPIQSGFGFLPMVGTLMIAATTATSVLLPRFGPRPLVPTGMLIAGAGLFWLSGINVGSTYAGGVLGPLMVMGVGIGLAMAPAMSVATFGVDMHDAGVASATVNTMQQVGGSIGTALLSTLAGNAASSFIAGRTPTPQLAAEAAVHSYTTAFTWAAAIFVAGAVITGLLLRPGAPKQQATAAAVHM</sequence>
<dbReference type="PRINTS" id="PR01035">
    <property type="entry name" value="TCRTETA"/>
</dbReference>
<dbReference type="InterPro" id="IPR036259">
    <property type="entry name" value="MFS_trans_sf"/>
</dbReference>
<dbReference type="Gene3D" id="1.20.1720.10">
    <property type="entry name" value="Multidrug resistance protein D"/>
    <property type="match status" value="1"/>
</dbReference>
<feature type="transmembrane region" description="Helical" evidence="9">
    <location>
        <begin position="248"/>
        <end position="266"/>
    </location>
</feature>
<accession>A0A1H8YK90</accession>
<feature type="compositionally biased region" description="Basic and acidic residues" evidence="8">
    <location>
        <begin position="10"/>
        <end position="20"/>
    </location>
</feature>
<dbReference type="PANTHER" id="PTHR42718:SF46">
    <property type="entry name" value="BLR6921 PROTEIN"/>
    <property type="match status" value="1"/>
</dbReference>
<dbReference type="Pfam" id="PF07690">
    <property type="entry name" value="MFS_1"/>
    <property type="match status" value="1"/>
</dbReference>
<evidence type="ECO:0000256" key="6">
    <source>
        <dbReference type="ARBA" id="ARBA00022989"/>
    </source>
</evidence>
<organism evidence="11 12">
    <name type="scientific">Amycolatopsis saalfeldensis</name>
    <dbReference type="NCBI Taxonomy" id="394193"/>
    <lineage>
        <taxon>Bacteria</taxon>
        <taxon>Bacillati</taxon>
        <taxon>Actinomycetota</taxon>
        <taxon>Actinomycetes</taxon>
        <taxon>Pseudonocardiales</taxon>
        <taxon>Pseudonocardiaceae</taxon>
        <taxon>Amycolatopsis</taxon>
    </lineage>
</organism>
<dbReference type="AlphaFoldDB" id="A0A1H8YK90"/>
<feature type="transmembrane region" description="Helical" evidence="9">
    <location>
        <begin position="65"/>
        <end position="84"/>
    </location>
</feature>
<feature type="transmembrane region" description="Helical" evidence="9">
    <location>
        <begin position="384"/>
        <end position="406"/>
    </location>
</feature>
<name>A0A1H8YK90_9PSEU</name>
<feature type="transmembrane region" description="Helical" evidence="9">
    <location>
        <begin position="287"/>
        <end position="310"/>
    </location>
</feature>
<evidence type="ECO:0000256" key="1">
    <source>
        <dbReference type="ARBA" id="ARBA00004651"/>
    </source>
</evidence>
<feature type="transmembrane region" description="Helical" evidence="9">
    <location>
        <begin position="155"/>
        <end position="177"/>
    </location>
</feature>
<dbReference type="Gene3D" id="1.20.1250.20">
    <property type="entry name" value="MFS general substrate transporter like domains"/>
    <property type="match status" value="1"/>
</dbReference>
<dbReference type="OrthoDB" id="4080117at2"/>
<dbReference type="InterPro" id="IPR020846">
    <property type="entry name" value="MFS_dom"/>
</dbReference>
<feature type="transmembrane region" description="Helical" evidence="9">
    <location>
        <begin position="96"/>
        <end position="115"/>
    </location>
</feature>
<evidence type="ECO:0000256" key="9">
    <source>
        <dbReference type="SAM" id="Phobius"/>
    </source>
</evidence>
<dbReference type="Proteomes" id="UP000198582">
    <property type="component" value="Unassembled WGS sequence"/>
</dbReference>
<dbReference type="InterPro" id="IPR011701">
    <property type="entry name" value="MFS"/>
</dbReference>
<keyword evidence="4" id="KW-1003">Cell membrane</keyword>
<protein>
    <submittedName>
        <fullName evidence="11">Drug resistance transporter, EmrB/QacA subfamily</fullName>
    </submittedName>
</protein>
<comment type="subcellular location">
    <subcellularLocation>
        <location evidence="1">Cell membrane</location>
        <topology evidence="1">Multi-pass membrane protein</topology>
    </subcellularLocation>
</comment>
<evidence type="ECO:0000256" key="8">
    <source>
        <dbReference type="SAM" id="MobiDB-lite"/>
    </source>
</evidence>
<dbReference type="PROSITE" id="PS00216">
    <property type="entry name" value="SUGAR_TRANSPORT_1"/>
    <property type="match status" value="1"/>
</dbReference>
<evidence type="ECO:0000256" key="5">
    <source>
        <dbReference type="ARBA" id="ARBA00022692"/>
    </source>
</evidence>
<feature type="region of interest" description="Disordered" evidence="8">
    <location>
        <begin position="1"/>
        <end position="20"/>
    </location>
</feature>